<comment type="similarity">
    <text evidence="1 6">Belongs to the sigma-70 factor family. ECF subfamily.</text>
</comment>
<dbReference type="GO" id="GO:0006352">
    <property type="term" value="P:DNA-templated transcription initiation"/>
    <property type="evidence" value="ECO:0007669"/>
    <property type="project" value="InterPro"/>
</dbReference>
<feature type="domain" description="RNA polymerase sigma factor 70 region 4 type 2" evidence="8">
    <location>
        <begin position="122"/>
        <end position="170"/>
    </location>
</feature>
<dbReference type="GO" id="GO:0016987">
    <property type="term" value="F:sigma factor activity"/>
    <property type="evidence" value="ECO:0007669"/>
    <property type="project" value="UniProtKB-KW"/>
</dbReference>
<dbReference type="Proteomes" id="UP000712673">
    <property type="component" value="Unassembled WGS sequence"/>
</dbReference>
<dbReference type="InterPro" id="IPR036388">
    <property type="entry name" value="WH-like_DNA-bd_sf"/>
</dbReference>
<dbReference type="Gene3D" id="1.10.10.10">
    <property type="entry name" value="Winged helix-like DNA-binding domain superfamily/Winged helix DNA-binding domain"/>
    <property type="match status" value="1"/>
</dbReference>
<dbReference type="NCBIfam" id="TIGR02937">
    <property type="entry name" value="sigma70-ECF"/>
    <property type="match status" value="1"/>
</dbReference>
<dbReference type="InterPro" id="IPR007627">
    <property type="entry name" value="RNA_pol_sigma70_r2"/>
</dbReference>
<evidence type="ECO:0000256" key="3">
    <source>
        <dbReference type="ARBA" id="ARBA00023082"/>
    </source>
</evidence>
<dbReference type="InterPro" id="IPR000838">
    <property type="entry name" value="RNA_pol_sigma70_ECF_CS"/>
</dbReference>
<dbReference type="PANTHER" id="PTHR43133:SF59">
    <property type="entry name" value="ECF RNA POLYMERASE SIGMA FACTOR SIGR"/>
    <property type="match status" value="1"/>
</dbReference>
<dbReference type="InterPro" id="IPR013249">
    <property type="entry name" value="RNA_pol_sigma70_r4_t2"/>
</dbReference>
<organism evidence="9 10">
    <name type="scientific">Tectimicrobiota bacterium</name>
    <dbReference type="NCBI Taxonomy" id="2528274"/>
    <lineage>
        <taxon>Bacteria</taxon>
        <taxon>Pseudomonadati</taxon>
        <taxon>Nitrospinota/Tectimicrobiota group</taxon>
        <taxon>Candidatus Tectimicrobiota</taxon>
    </lineage>
</organism>
<dbReference type="SUPFAM" id="SSF88946">
    <property type="entry name" value="Sigma2 domain of RNA polymerase sigma factors"/>
    <property type="match status" value="1"/>
</dbReference>
<dbReference type="GO" id="GO:0003677">
    <property type="term" value="F:DNA binding"/>
    <property type="evidence" value="ECO:0007669"/>
    <property type="project" value="UniProtKB-KW"/>
</dbReference>
<evidence type="ECO:0000256" key="2">
    <source>
        <dbReference type="ARBA" id="ARBA00023015"/>
    </source>
</evidence>
<dbReference type="AlphaFoldDB" id="A0A937W3R9"/>
<keyword evidence="2 6" id="KW-0805">Transcription regulation</keyword>
<comment type="caution">
    <text evidence="9">The sequence shown here is derived from an EMBL/GenBank/DDBJ whole genome shotgun (WGS) entry which is preliminary data.</text>
</comment>
<keyword evidence="3 6" id="KW-0731">Sigma factor</keyword>
<dbReference type="Pfam" id="PF04542">
    <property type="entry name" value="Sigma70_r2"/>
    <property type="match status" value="1"/>
</dbReference>
<dbReference type="EMBL" id="VGLS01000423">
    <property type="protein sequence ID" value="MBM3224859.1"/>
    <property type="molecule type" value="Genomic_DNA"/>
</dbReference>
<accession>A0A937W3R9</accession>
<evidence type="ECO:0000259" key="8">
    <source>
        <dbReference type="Pfam" id="PF08281"/>
    </source>
</evidence>
<keyword evidence="5 6" id="KW-0804">Transcription</keyword>
<dbReference type="Pfam" id="PF08281">
    <property type="entry name" value="Sigma70_r4_2"/>
    <property type="match status" value="1"/>
</dbReference>
<evidence type="ECO:0000313" key="10">
    <source>
        <dbReference type="Proteomes" id="UP000712673"/>
    </source>
</evidence>
<reference evidence="9" key="1">
    <citation type="submission" date="2019-03" db="EMBL/GenBank/DDBJ databases">
        <title>Lake Tanganyika Metagenome-Assembled Genomes (MAGs).</title>
        <authorList>
            <person name="Tran P."/>
        </authorList>
    </citation>
    <scope>NUCLEOTIDE SEQUENCE</scope>
    <source>
        <strain evidence="9">K_DeepCast_65m_m2_066</strain>
    </source>
</reference>
<feature type="domain" description="RNA polymerase sigma-70 region 2" evidence="7">
    <location>
        <begin position="15"/>
        <end position="78"/>
    </location>
</feature>
<dbReference type="CDD" id="cd06171">
    <property type="entry name" value="Sigma70_r4"/>
    <property type="match status" value="1"/>
</dbReference>
<protein>
    <recommendedName>
        <fullName evidence="6">RNA polymerase sigma factor</fullName>
    </recommendedName>
</protein>
<dbReference type="InterPro" id="IPR039425">
    <property type="entry name" value="RNA_pol_sigma-70-like"/>
</dbReference>
<dbReference type="InterPro" id="IPR014284">
    <property type="entry name" value="RNA_pol_sigma-70_dom"/>
</dbReference>
<name>A0A937W3R9_UNCTE</name>
<dbReference type="Gene3D" id="1.10.1740.10">
    <property type="match status" value="1"/>
</dbReference>
<evidence type="ECO:0000259" key="7">
    <source>
        <dbReference type="Pfam" id="PF04542"/>
    </source>
</evidence>
<evidence type="ECO:0000256" key="1">
    <source>
        <dbReference type="ARBA" id="ARBA00010641"/>
    </source>
</evidence>
<dbReference type="PANTHER" id="PTHR43133">
    <property type="entry name" value="RNA POLYMERASE ECF-TYPE SIGMA FACTO"/>
    <property type="match status" value="1"/>
</dbReference>
<dbReference type="PROSITE" id="PS01063">
    <property type="entry name" value="SIGMA70_ECF"/>
    <property type="match status" value="1"/>
</dbReference>
<gene>
    <name evidence="9" type="ORF">FJZ47_13785</name>
</gene>
<evidence type="ECO:0000256" key="4">
    <source>
        <dbReference type="ARBA" id="ARBA00023125"/>
    </source>
</evidence>
<evidence type="ECO:0000256" key="5">
    <source>
        <dbReference type="ARBA" id="ARBA00023163"/>
    </source>
</evidence>
<sequence>MDQVLWQREAFEALLQPHLPALWRFIRRLVRDTHEAEDLVQEACLKAFKAVHRLQPGTDARAWLFTILINTYRDWVRTVLRQPTMLELDDLSVLYQQDDSPYAPSLAPTPEQTAMHAELGRLVRVALDDLPPEFRMTVFLADVEGYSYKEIATMMACPLGTVMSRLSRARHLLRTTLQATLQG</sequence>
<proteinExistence type="inferred from homology"/>
<dbReference type="SUPFAM" id="SSF88659">
    <property type="entry name" value="Sigma3 and sigma4 domains of RNA polymerase sigma factors"/>
    <property type="match status" value="1"/>
</dbReference>
<evidence type="ECO:0000256" key="6">
    <source>
        <dbReference type="RuleBase" id="RU000716"/>
    </source>
</evidence>
<dbReference type="InterPro" id="IPR013324">
    <property type="entry name" value="RNA_pol_sigma_r3/r4-like"/>
</dbReference>
<evidence type="ECO:0000313" key="9">
    <source>
        <dbReference type="EMBL" id="MBM3224859.1"/>
    </source>
</evidence>
<keyword evidence="4 6" id="KW-0238">DNA-binding</keyword>
<dbReference type="InterPro" id="IPR013325">
    <property type="entry name" value="RNA_pol_sigma_r2"/>
</dbReference>